<evidence type="ECO:0000259" key="6">
    <source>
        <dbReference type="PROSITE" id="PS50048"/>
    </source>
</evidence>
<evidence type="ECO:0000256" key="1">
    <source>
        <dbReference type="ARBA" id="ARBA00023015"/>
    </source>
</evidence>
<reference evidence="7" key="1">
    <citation type="journal article" date="2023" name="IMA Fungus">
        <title>Comparative genomic study of the Penicillium genus elucidates a diverse pangenome and 15 lateral gene transfer events.</title>
        <authorList>
            <person name="Petersen C."/>
            <person name="Sorensen T."/>
            <person name="Nielsen M.R."/>
            <person name="Sondergaard T.E."/>
            <person name="Sorensen J.L."/>
            <person name="Fitzpatrick D.A."/>
            <person name="Frisvad J.C."/>
            <person name="Nielsen K.L."/>
        </authorList>
    </citation>
    <scope>NUCLEOTIDE SEQUENCE</scope>
    <source>
        <strain evidence="7">IBT 12815</strain>
    </source>
</reference>
<name>A0AAD6EHA2_9EURO</name>
<evidence type="ECO:0000313" key="8">
    <source>
        <dbReference type="Proteomes" id="UP001213799"/>
    </source>
</evidence>
<organism evidence="7 8">
    <name type="scientific">Penicillium hordei</name>
    <dbReference type="NCBI Taxonomy" id="40994"/>
    <lineage>
        <taxon>Eukaryota</taxon>
        <taxon>Fungi</taxon>
        <taxon>Dikarya</taxon>
        <taxon>Ascomycota</taxon>
        <taxon>Pezizomycotina</taxon>
        <taxon>Eurotiomycetes</taxon>
        <taxon>Eurotiomycetidae</taxon>
        <taxon>Eurotiales</taxon>
        <taxon>Aspergillaceae</taxon>
        <taxon>Penicillium</taxon>
    </lineage>
</organism>
<evidence type="ECO:0000256" key="5">
    <source>
        <dbReference type="SAM" id="MobiDB-lite"/>
    </source>
</evidence>
<dbReference type="Pfam" id="PF00172">
    <property type="entry name" value="Zn_clus"/>
    <property type="match status" value="1"/>
</dbReference>
<dbReference type="Proteomes" id="UP001213799">
    <property type="component" value="Unassembled WGS sequence"/>
</dbReference>
<comment type="caution">
    <text evidence="7">The sequence shown here is derived from an EMBL/GenBank/DDBJ whole genome shotgun (WGS) entry which is preliminary data.</text>
</comment>
<dbReference type="PANTHER" id="PTHR46910:SF5">
    <property type="entry name" value="ZN(II)2CYS6 TRANSCRIPTION FACTOR (EUROFUNG)"/>
    <property type="match status" value="1"/>
</dbReference>
<evidence type="ECO:0000256" key="2">
    <source>
        <dbReference type="ARBA" id="ARBA00023125"/>
    </source>
</evidence>
<dbReference type="PROSITE" id="PS50048">
    <property type="entry name" value="ZN2_CY6_FUNGAL_2"/>
    <property type="match status" value="1"/>
</dbReference>
<dbReference type="InterPro" id="IPR050987">
    <property type="entry name" value="AtrR-like"/>
</dbReference>
<keyword evidence="3" id="KW-0804">Transcription</keyword>
<dbReference type="EMBL" id="JAQJAE010000001">
    <property type="protein sequence ID" value="KAJ5617302.1"/>
    <property type="molecule type" value="Genomic_DNA"/>
</dbReference>
<feature type="region of interest" description="Disordered" evidence="5">
    <location>
        <begin position="41"/>
        <end position="67"/>
    </location>
</feature>
<dbReference type="GO" id="GO:0000981">
    <property type="term" value="F:DNA-binding transcription factor activity, RNA polymerase II-specific"/>
    <property type="evidence" value="ECO:0007669"/>
    <property type="project" value="InterPro"/>
</dbReference>
<dbReference type="InterPro" id="IPR001138">
    <property type="entry name" value="Zn2Cys6_DnaBD"/>
</dbReference>
<keyword evidence="4" id="KW-0539">Nucleus</keyword>
<dbReference type="RefSeq" id="XP_056758469.1">
    <property type="nucleotide sequence ID" value="XM_056893474.1"/>
</dbReference>
<dbReference type="CDD" id="cd00067">
    <property type="entry name" value="GAL4"/>
    <property type="match status" value="1"/>
</dbReference>
<proteinExistence type="predicted"/>
<evidence type="ECO:0000256" key="4">
    <source>
        <dbReference type="ARBA" id="ARBA00023242"/>
    </source>
</evidence>
<dbReference type="InterPro" id="IPR036864">
    <property type="entry name" value="Zn2-C6_fun-type_DNA-bd_sf"/>
</dbReference>
<dbReference type="GO" id="GO:0008270">
    <property type="term" value="F:zinc ion binding"/>
    <property type="evidence" value="ECO:0007669"/>
    <property type="project" value="InterPro"/>
</dbReference>
<dbReference type="GeneID" id="81583716"/>
<keyword evidence="1" id="KW-0805">Transcription regulation</keyword>
<dbReference type="Gene3D" id="4.10.240.10">
    <property type="entry name" value="Zn(2)-C6 fungal-type DNA-binding domain"/>
    <property type="match status" value="1"/>
</dbReference>
<feature type="compositionally biased region" description="Polar residues" evidence="5">
    <location>
        <begin position="57"/>
        <end position="67"/>
    </location>
</feature>
<dbReference type="GO" id="GO:0003677">
    <property type="term" value="F:DNA binding"/>
    <property type="evidence" value="ECO:0007669"/>
    <property type="project" value="UniProtKB-KW"/>
</dbReference>
<accession>A0AAD6EHA2</accession>
<dbReference type="SMART" id="SM00066">
    <property type="entry name" value="GAL4"/>
    <property type="match status" value="1"/>
</dbReference>
<gene>
    <name evidence="7" type="ORF">N7537_002416</name>
</gene>
<keyword evidence="8" id="KW-1185">Reference proteome</keyword>
<dbReference type="AlphaFoldDB" id="A0AAD6EHA2"/>
<keyword evidence="2" id="KW-0238">DNA-binding</keyword>
<protein>
    <recommendedName>
        <fullName evidence="6">Zn(2)-C6 fungal-type domain-containing protein</fullName>
    </recommendedName>
</protein>
<feature type="domain" description="Zn(2)-C6 fungal-type" evidence="6">
    <location>
        <begin position="10"/>
        <end position="37"/>
    </location>
</feature>
<evidence type="ECO:0000256" key="3">
    <source>
        <dbReference type="ARBA" id="ARBA00023163"/>
    </source>
</evidence>
<dbReference type="SUPFAM" id="SSF57701">
    <property type="entry name" value="Zn2/Cys6 DNA-binding domain"/>
    <property type="match status" value="1"/>
</dbReference>
<evidence type="ECO:0000313" key="7">
    <source>
        <dbReference type="EMBL" id="KAJ5617302.1"/>
    </source>
</evidence>
<feature type="compositionally biased region" description="Basic residues" evidence="5">
    <location>
        <begin position="41"/>
        <end position="54"/>
    </location>
</feature>
<sequence>MLLVLIVSRQCDLCHSRKVRCDRHNPCGNCQDAGISCYRRRDTKRRSKRIRRQGYRNNRNPSKPQTQMIPDYRFDAKVADISNNTSTEVMPECSIPSHYLDDFFKPGTRLSYDPAYDAQMTVQHQLQHLQGLTMDRRMVLESALSVIEILSHNSRELIEGNQRIEQGGVLSRIPSTEFLAWMLKDVESDRFGSFIADYFRHISKPTLKRMGLSLLHNRAPPSECQINTACVNAFAYRFLTTVMNLEDDSELTLELRKSATEYRSAAQAAFKQIPLRTTPSLGLLQALICLYQTCGDVDLASDLIESAYKICIDLDLENTVLHGNATEEEVFCFIRCYTLNRNYAFKSRKAWCPLHVEVPFNLCDLYPTYPPISELLLIYLDLAHVQDTIISWSLGRSLSRQLTNEHELLLHHPEKYILQKMQSIQGRMIQIFSFSSHWKGLDSQAEISTLKYAYQSVMTAILYLLQKGHIQTPGTTESYLQSARQELSMLVSMCQSSEKQTAVNFLNRTVLLYPVTAYLVLFCNVVATSDIGDFNLMKAIVDCLAQSGVSYPLVRLQTLFQRFLRLSQDFFDDERRAMQGTYTDSGSYIFWNADNCAVNQLMLTGAENYSEMFSMPETELFLEYNDSPM</sequence>
<reference evidence="7" key="2">
    <citation type="submission" date="2023-01" db="EMBL/GenBank/DDBJ databases">
        <authorList>
            <person name="Petersen C."/>
        </authorList>
    </citation>
    <scope>NUCLEOTIDE SEQUENCE</scope>
    <source>
        <strain evidence="7">IBT 12815</strain>
    </source>
</reference>
<dbReference type="PANTHER" id="PTHR46910">
    <property type="entry name" value="TRANSCRIPTION FACTOR PDR1"/>
    <property type="match status" value="1"/>
</dbReference>